<evidence type="ECO:0000313" key="3">
    <source>
        <dbReference type="Proteomes" id="UP000023152"/>
    </source>
</evidence>
<dbReference type="Proteomes" id="UP000023152">
    <property type="component" value="Unassembled WGS sequence"/>
</dbReference>
<keyword evidence="3" id="KW-1185">Reference proteome</keyword>
<dbReference type="InterPro" id="IPR009288">
    <property type="entry name" value="AIG2-like_dom"/>
</dbReference>
<gene>
    <name evidence="2" type="ORF">RFI_10235</name>
</gene>
<sequence length="168" mass="19172">MFTGSDHSYPFALRSGNAKDKIFGRLVWWENDKDNSIFTKKLKQADEIEGIDQGFYARDAIDVHVDETSTIKAFIYFKLAEKCDLSNCESITSGDWLKRNTINTIKNTTSHESLFLSVRGCGNESTGINFLSTFFVQNIPEEKLPLLACSNVQILLHKIINNLFQNYF</sequence>
<dbReference type="AlphaFoldDB" id="X6NKV5"/>
<accession>X6NKV5</accession>
<protein>
    <recommendedName>
        <fullName evidence="1">Gamma-glutamylcyclotransferase AIG2-like domain-containing protein</fullName>
    </recommendedName>
</protein>
<evidence type="ECO:0000259" key="1">
    <source>
        <dbReference type="Pfam" id="PF06094"/>
    </source>
</evidence>
<dbReference type="SUPFAM" id="SSF110857">
    <property type="entry name" value="Gamma-glutamyl cyclotransferase-like"/>
    <property type="match status" value="1"/>
</dbReference>
<dbReference type="Gene3D" id="3.10.490.10">
    <property type="entry name" value="Gamma-glutamyl cyclotransferase-like"/>
    <property type="match status" value="1"/>
</dbReference>
<dbReference type="InterPro" id="IPR036568">
    <property type="entry name" value="GGCT-like_sf"/>
</dbReference>
<dbReference type="EMBL" id="ASPP01007577">
    <property type="protein sequence ID" value="ETO26900.1"/>
    <property type="molecule type" value="Genomic_DNA"/>
</dbReference>
<organism evidence="2 3">
    <name type="scientific">Reticulomyxa filosa</name>
    <dbReference type="NCBI Taxonomy" id="46433"/>
    <lineage>
        <taxon>Eukaryota</taxon>
        <taxon>Sar</taxon>
        <taxon>Rhizaria</taxon>
        <taxon>Retaria</taxon>
        <taxon>Foraminifera</taxon>
        <taxon>Monothalamids</taxon>
        <taxon>Reticulomyxidae</taxon>
        <taxon>Reticulomyxa</taxon>
    </lineage>
</organism>
<feature type="domain" description="Gamma-glutamylcyclotransferase AIG2-like" evidence="1">
    <location>
        <begin position="7"/>
        <end position="97"/>
    </location>
</feature>
<comment type="caution">
    <text evidence="2">The sequence shown here is derived from an EMBL/GenBank/DDBJ whole genome shotgun (WGS) entry which is preliminary data.</text>
</comment>
<evidence type="ECO:0000313" key="2">
    <source>
        <dbReference type="EMBL" id="ETO26900.1"/>
    </source>
</evidence>
<proteinExistence type="predicted"/>
<name>X6NKV5_RETFI</name>
<reference evidence="2 3" key="1">
    <citation type="journal article" date="2013" name="Curr. Biol.">
        <title>The Genome of the Foraminiferan Reticulomyxa filosa.</title>
        <authorList>
            <person name="Glockner G."/>
            <person name="Hulsmann N."/>
            <person name="Schleicher M."/>
            <person name="Noegel A.A."/>
            <person name="Eichinger L."/>
            <person name="Gallinger C."/>
            <person name="Pawlowski J."/>
            <person name="Sierra R."/>
            <person name="Euteneuer U."/>
            <person name="Pillet L."/>
            <person name="Moustafa A."/>
            <person name="Platzer M."/>
            <person name="Groth M."/>
            <person name="Szafranski K."/>
            <person name="Schliwa M."/>
        </authorList>
    </citation>
    <scope>NUCLEOTIDE SEQUENCE [LARGE SCALE GENOMIC DNA]</scope>
</reference>
<dbReference type="Pfam" id="PF06094">
    <property type="entry name" value="GGACT"/>
    <property type="match status" value="1"/>
</dbReference>